<dbReference type="STRING" id="64791.A0A151WT50"/>
<dbReference type="AlphaFoldDB" id="A0A151WT50"/>
<protein>
    <submittedName>
        <fullName evidence="2">Uncharacterized protein</fullName>
    </submittedName>
</protein>
<accession>A0A151WT50</accession>
<proteinExistence type="predicted"/>
<dbReference type="Gene3D" id="2.40.70.10">
    <property type="entry name" value="Acid Proteases"/>
    <property type="match status" value="1"/>
</dbReference>
<name>A0A151WT50_9HYME</name>
<evidence type="ECO:0000313" key="3">
    <source>
        <dbReference type="Proteomes" id="UP000075809"/>
    </source>
</evidence>
<organism evidence="2 3">
    <name type="scientific">Mycetomoellerius zeteki</name>
    <dbReference type="NCBI Taxonomy" id="64791"/>
    <lineage>
        <taxon>Eukaryota</taxon>
        <taxon>Metazoa</taxon>
        <taxon>Ecdysozoa</taxon>
        <taxon>Arthropoda</taxon>
        <taxon>Hexapoda</taxon>
        <taxon>Insecta</taxon>
        <taxon>Pterygota</taxon>
        <taxon>Neoptera</taxon>
        <taxon>Endopterygota</taxon>
        <taxon>Hymenoptera</taxon>
        <taxon>Apocrita</taxon>
        <taxon>Aculeata</taxon>
        <taxon>Formicoidea</taxon>
        <taxon>Formicidae</taxon>
        <taxon>Myrmicinae</taxon>
        <taxon>Mycetomoellerius</taxon>
    </lineage>
</organism>
<sequence length="383" mass="43096">MIRELLDTILKHLRALKVFKRPTDYWDDLVCLPTSDTNDTMCHNGSLHPSKRGLSIKGKNLPDLKTLIEFLTLRCQALESVYGRSHNSSTSSTMPKHSNNSKSTSVANVATSNLSCTVYHSIYHCKDFLNLSVKDRVKAAKKTHLCLNYLKSTAHQAKTCNSSTCRKCSKKYNTLLHTNVSNNFNQSESNTQSAGQVTNPLLPVATQCTSGHRSLNVLLSTAVINIYDSNNKIHSCRALLDSGSQMNFITKELVNRLKLEERPLDITVAGVHLPQHFIPIQSVSVPKHIKLADPNFNVPVSIHQPEILIGTEFFWKLICAGQEESKDIALRRFRSLEKRLIAQPCTYDEYKKFMDEFIHLDHMNSHTMPSPSSPAFLLLCCTK</sequence>
<evidence type="ECO:0000256" key="1">
    <source>
        <dbReference type="SAM" id="MobiDB-lite"/>
    </source>
</evidence>
<reference evidence="2 3" key="1">
    <citation type="submission" date="2015-09" db="EMBL/GenBank/DDBJ databases">
        <title>Trachymyrmex zeteki WGS genome.</title>
        <authorList>
            <person name="Nygaard S."/>
            <person name="Hu H."/>
            <person name="Boomsma J."/>
            <person name="Zhang G."/>
        </authorList>
    </citation>
    <scope>NUCLEOTIDE SEQUENCE [LARGE SCALE GENOMIC DNA]</scope>
    <source>
        <strain evidence="2">Tzet28-1</strain>
        <tissue evidence="2">Whole body</tissue>
    </source>
</reference>
<gene>
    <name evidence="2" type="ORF">ALC60_09905</name>
</gene>
<evidence type="ECO:0000313" key="2">
    <source>
        <dbReference type="EMBL" id="KYQ50967.1"/>
    </source>
</evidence>
<dbReference type="PANTHER" id="PTHR47331:SF1">
    <property type="entry name" value="GAG-LIKE PROTEIN"/>
    <property type="match status" value="1"/>
</dbReference>
<dbReference type="PANTHER" id="PTHR47331">
    <property type="entry name" value="PHD-TYPE DOMAIN-CONTAINING PROTEIN"/>
    <property type="match status" value="1"/>
</dbReference>
<keyword evidence="3" id="KW-1185">Reference proteome</keyword>
<dbReference type="CDD" id="cd00303">
    <property type="entry name" value="retropepsin_like"/>
    <property type="match status" value="1"/>
</dbReference>
<dbReference type="InterPro" id="IPR021109">
    <property type="entry name" value="Peptidase_aspartic_dom_sf"/>
</dbReference>
<dbReference type="EMBL" id="KQ982766">
    <property type="protein sequence ID" value="KYQ50967.1"/>
    <property type="molecule type" value="Genomic_DNA"/>
</dbReference>
<dbReference type="Proteomes" id="UP000075809">
    <property type="component" value="Unassembled WGS sequence"/>
</dbReference>
<feature type="region of interest" description="Disordered" evidence="1">
    <location>
        <begin position="85"/>
        <end position="104"/>
    </location>
</feature>
<dbReference type="Pfam" id="PF13650">
    <property type="entry name" value="Asp_protease_2"/>
    <property type="match status" value="1"/>
</dbReference>